<proteinExistence type="predicted"/>
<reference evidence="2 3" key="1">
    <citation type="journal article" date="2015" name="Genome Announc.">
        <title>Draft Genome of the Euendolithic (true boring) Cyanobacterium Mastigocoleus testarum strain BC008.</title>
        <authorList>
            <person name="Guida B.S."/>
            <person name="Garcia-Pichel F."/>
        </authorList>
    </citation>
    <scope>NUCLEOTIDE SEQUENCE [LARGE SCALE GENOMIC DNA]</scope>
    <source>
        <strain evidence="2 3">BC008</strain>
    </source>
</reference>
<feature type="compositionally biased region" description="Basic and acidic residues" evidence="1">
    <location>
        <begin position="7"/>
        <end position="20"/>
    </location>
</feature>
<comment type="caution">
    <text evidence="2">The sequence shown here is derived from an EMBL/GenBank/DDBJ whole genome shotgun (WGS) entry which is preliminary data.</text>
</comment>
<dbReference type="RefSeq" id="WP_027845656.1">
    <property type="nucleotide sequence ID" value="NZ_LMTZ01000085.1"/>
</dbReference>
<evidence type="ECO:0000313" key="3">
    <source>
        <dbReference type="Proteomes" id="UP000053372"/>
    </source>
</evidence>
<evidence type="ECO:0000256" key="1">
    <source>
        <dbReference type="SAM" id="MobiDB-lite"/>
    </source>
</evidence>
<feature type="region of interest" description="Disordered" evidence="1">
    <location>
        <begin position="1"/>
        <end position="20"/>
    </location>
</feature>
<accession>A0A0V7ZTL2</accession>
<protein>
    <submittedName>
        <fullName evidence="2">Uncharacterized protein</fullName>
    </submittedName>
</protein>
<dbReference type="EMBL" id="LMTZ01000085">
    <property type="protein sequence ID" value="KST67714.1"/>
    <property type="molecule type" value="Genomic_DNA"/>
</dbReference>
<gene>
    <name evidence="2" type="ORF">BC008_43960</name>
</gene>
<name>A0A0V7ZTL2_9CYAN</name>
<keyword evidence="3" id="KW-1185">Reference proteome</keyword>
<dbReference type="AlphaFoldDB" id="A0A0V7ZTL2"/>
<evidence type="ECO:0000313" key="2">
    <source>
        <dbReference type="EMBL" id="KST67714.1"/>
    </source>
</evidence>
<sequence length="59" mass="6540">MELSAYLKRERGTGNGEQEKSDEFGIAISREGDAIAALRTEPLTLHFVHFVAVAMTVEF</sequence>
<dbReference type="Proteomes" id="UP000053372">
    <property type="component" value="Unassembled WGS sequence"/>
</dbReference>
<organism evidence="2 3">
    <name type="scientific">Mastigocoleus testarum BC008</name>
    <dbReference type="NCBI Taxonomy" id="371196"/>
    <lineage>
        <taxon>Bacteria</taxon>
        <taxon>Bacillati</taxon>
        <taxon>Cyanobacteriota</taxon>
        <taxon>Cyanophyceae</taxon>
        <taxon>Nostocales</taxon>
        <taxon>Hapalosiphonaceae</taxon>
        <taxon>Mastigocoleus</taxon>
    </lineage>
</organism>